<evidence type="ECO:0008006" key="3">
    <source>
        <dbReference type="Google" id="ProtNLM"/>
    </source>
</evidence>
<proteinExistence type="predicted"/>
<sequence>MASFIWKSSLQRNAIATLSSKVELPMKLILTQIYLMKNAVFHERSKHITAKLHFIRDL</sequence>
<evidence type="ECO:0000313" key="1">
    <source>
        <dbReference type="EMBL" id="PKU81860.1"/>
    </source>
</evidence>
<dbReference type="Proteomes" id="UP000233837">
    <property type="component" value="Unassembled WGS sequence"/>
</dbReference>
<name>A0A2I0X1S8_9ASPA</name>
<keyword evidence="2" id="KW-1185">Reference proteome</keyword>
<organism evidence="1 2">
    <name type="scientific">Dendrobium catenatum</name>
    <dbReference type="NCBI Taxonomy" id="906689"/>
    <lineage>
        <taxon>Eukaryota</taxon>
        <taxon>Viridiplantae</taxon>
        <taxon>Streptophyta</taxon>
        <taxon>Embryophyta</taxon>
        <taxon>Tracheophyta</taxon>
        <taxon>Spermatophyta</taxon>
        <taxon>Magnoliopsida</taxon>
        <taxon>Liliopsida</taxon>
        <taxon>Asparagales</taxon>
        <taxon>Orchidaceae</taxon>
        <taxon>Epidendroideae</taxon>
        <taxon>Malaxideae</taxon>
        <taxon>Dendrobiinae</taxon>
        <taxon>Dendrobium</taxon>
    </lineage>
</organism>
<evidence type="ECO:0000313" key="2">
    <source>
        <dbReference type="Proteomes" id="UP000233837"/>
    </source>
</evidence>
<dbReference type="AlphaFoldDB" id="A0A2I0X1S8"/>
<reference evidence="1 2" key="1">
    <citation type="journal article" date="2016" name="Sci. Rep.">
        <title>The Dendrobium catenatum Lindl. genome sequence provides insights into polysaccharide synthase, floral development and adaptive evolution.</title>
        <authorList>
            <person name="Zhang G.Q."/>
            <person name="Xu Q."/>
            <person name="Bian C."/>
            <person name="Tsai W.C."/>
            <person name="Yeh C.M."/>
            <person name="Liu K.W."/>
            <person name="Yoshida K."/>
            <person name="Zhang L.S."/>
            <person name="Chang S.B."/>
            <person name="Chen F."/>
            <person name="Shi Y."/>
            <person name="Su Y.Y."/>
            <person name="Zhang Y.Q."/>
            <person name="Chen L.J."/>
            <person name="Yin Y."/>
            <person name="Lin M."/>
            <person name="Huang H."/>
            <person name="Deng H."/>
            <person name="Wang Z.W."/>
            <person name="Zhu S.L."/>
            <person name="Zhao X."/>
            <person name="Deng C."/>
            <person name="Niu S.C."/>
            <person name="Huang J."/>
            <person name="Wang M."/>
            <person name="Liu G.H."/>
            <person name="Yang H.J."/>
            <person name="Xiao X.J."/>
            <person name="Hsiao Y.Y."/>
            <person name="Wu W.L."/>
            <person name="Chen Y.Y."/>
            <person name="Mitsuda N."/>
            <person name="Ohme-Takagi M."/>
            <person name="Luo Y.B."/>
            <person name="Van de Peer Y."/>
            <person name="Liu Z.J."/>
        </authorList>
    </citation>
    <scope>NUCLEOTIDE SEQUENCE [LARGE SCALE GENOMIC DNA]</scope>
    <source>
        <tissue evidence="1">The whole plant</tissue>
    </source>
</reference>
<reference evidence="1 2" key="2">
    <citation type="journal article" date="2017" name="Nature">
        <title>The Apostasia genome and the evolution of orchids.</title>
        <authorList>
            <person name="Zhang G.Q."/>
            <person name="Liu K.W."/>
            <person name="Li Z."/>
            <person name="Lohaus R."/>
            <person name="Hsiao Y.Y."/>
            <person name="Niu S.C."/>
            <person name="Wang J.Y."/>
            <person name="Lin Y.C."/>
            <person name="Xu Q."/>
            <person name="Chen L.J."/>
            <person name="Yoshida K."/>
            <person name="Fujiwara S."/>
            <person name="Wang Z.W."/>
            <person name="Zhang Y.Q."/>
            <person name="Mitsuda N."/>
            <person name="Wang M."/>
            <person name="Liu G.H."/>
            <person name="Pecoraro L."/>
            <person name="Huang H.X."/>
            <person name="Xiao X.J."/>
            <person name="Lin M."/>
            <person name="Wu X.Y."/>
            <person name="Wu W.L."/>
            <person name="Chen Y.Y."/>
            <person name="Chang S.B."/>
            <person name="Sakamoto S."/>
            <person name="Ohme-Takagi M."/>
            <person name="Yagi M."/>
            <person name="Zeng S.J."/>
            <person name="Shen C.Y."/>
            <person name="Yeh C.M."/>
            <person name="Luo Y.B."/>
            <person name="Tsai W.C."/>
            <person name="Van de Peer Y."/>
            <person name="Liu Z.J."/>
        </authorList>
    </citation>
    <scope>NUCLEOTIDE SEQUENCE [LARGE SCALE GENOMIC DNA]</scope>
    <source>
        <tissue evidence="1">The whole plant</tissue>
    </source>
</reference>
<protein>
    <recommendedName>
        <fullName evidence="3">Retrovirus-related Pol polyprotein from transposon TNT 1-94</fullName>
    </recommendedName>
</protein>
<dbReference type="EMBL" id="KZ502211">
    <property type="protein sequence ID" value="PKU81860.1"/>
    <property type="molecule type" value="Genomic_DNA"/>
</dbReference>
<accession>A0A2I0X1S8</accession>
<gene>
    <name evidence="1" type="ORF">MA16_Dca003876</name>
</gene>